<evidence type="ECO:0000313" key="2">
    <source>
        <dbReference type="Proteomes" id="UP000821845"/>
    </source>
</evidence>
<organism evidence="1 2">
    <name type="scientific">Hyalomma asiaticum</name>
    <name type="common">Tick</name>
    <dbReference type="NCBI Taxonomy" id="266040"/>
    <lineage>
        <taxon>Eukaryota</taxon>
        <taxon>Metazoa</taxon>
        <taxon>Ecdysozoa</taxon>
        <taxon>Arthropoda</taxon>
        <taxon>Chelicerata</taxon>
        <taxon>Arachnida</taxon>
        <taxon>Acari</taxon>
        <taxon>Parasitiformes</taxon>
        <taxon>Ixodida</taxon>
        <taxon>Ixodoidea</taxon>
        <taxon>Ixodidae</taxon>
        <taxon>Hyalomminae</taxon>
        <taxon>Hyalomma</taxon>
    </lineage>
</organism>
<dbReference type="Proteomes" id="UP000821845">
    <property type="component" value="Chromosome 9"/>
</dbReference>
<reference evidence="1" key="1">
    <citation type="submission" date="2020-05" db="EMBL/GenBank/DDBJ databases">
        <title>Large-scale comparative analyses of tick genomes elucidate their genetic diversity and vector capacities.</title>
        <authorList>
            <person name="Jia N."/>
            <person name="Wang J."/>
            <person name="Shi W."/>
            <person name="Du L."/>
            <person name="Sun Y."/>
            <person name="Zhan W."/>
            <person name="Jiang J."/>
            <person name="Wang Q."/>
            <person name="Zhang B."/>
            <person name="Ji P."/>
            <person name="Sakyi L.B."/>
            <person name="Cui X."/>
            <person name="Yuan T."/>
            <person name="Jiang B."/>
            <person name="Yang W."/>
            <person name="Lam T.T.-Y."/>
            <person name="Chang Q."/>
            <person name="Ding S."/>
            <person name="Wang X."/>
            <person name="Zhu J."/>
            <person name="Ruan X."/>
            <person name="Zhao L."/>
            <person name="Wei J."/>
            <person name="Que T."/>
            <person name="Du C."/>
            <person name="Cheng J."/>
            <person name="Dai P."/>
            <person name="Han X."/>
            <person name="Huang E."/>
            <person name="Gao Y."/>
            <person name="Liu J."/>
            <person name="Shao H."/>
            <person name="Ye R."/>
            <person name="Li L."/>
            <person name="Wei W."/>
            <person name="Wang X."/>
            <person name="Wang C."/>
            <person name="Yang T."/>
            <person name="Huo Q."/>
            <person name="Li W."/>
            <person name="Guo W."/>
            <person name="Chen H."/>
            <person name="Zhou L."/>
            <person name="Ni X."/>
            <person name="Tian J."/>
            <person name="Zhou Y."/>
            <person name="Sheng Y."/>
            <person name="Liu T."/>
            <person name="Pan Y."/>
            <person name="Xia L."/>
            <person name="Li J."/>
            <person name="Zhao F."/>
            <person name="Cao W."/>
        </authorList>
    </citation>
    <scope>NUCLEOTIDE SEQUENCE</scope>
    <source>
        <strain evidence="1">Hyas-2018</strain>
    </source>
</reference>
<comment type="caution">
    <text evidence="1">The sequence shown here is derived from an EMBL/GenBank/DDBJ whole genome shotgun (WGS) entry which is preliminary data.</text>
</comment>
<name>A0ACB7RNK0_HYAAI</name>
<evidence type="ECO:0000313" key="1">
    <source>
        <dbReference type="EMBL" id="KAH6923014.1"/>
    </source>
</evidence>
<gene>
    <name evidence="1" type="ORF">HPB50_020656</name>
</gene>
<accession>A0ACB7RNK0</accession>
<sequence length="120" mass="13668">MATPRAFVWFAARPESNEETRASLSPRFPPCATEPSDESYVEPSGCLCGSDQLDQQEYLSQIFGGIMSNGFQLPDLYFAFRLDWQPENSTLYRFNLTCGQFVDIGDRLTPIYHPEVRICD</sequence>
<protein>
    <submittedName>
        <fullName evidence="1">Uncharacterized protein</fullName>
    </submittedName>
</protein>
<proteinExistence type="predicted"/>
<keyword evidence="2" id="KW-1185">Reference proteome</keyword>
<dbReference type="EMBL" id="CM023489">
    <property type="protein sequence ID" value="KAH6923014.1"/>
    <property type="molecule type" value="Genomic_DNA"/>
</dbReference>